<evidence type="ECO:0000313" key="3">
    <source>
        <dbReference type="Proteomes" id="UP000658514"/>
    </source>
</evidence>
<sequence length="45" mass="5506">MPHAPFYVLFVSLIKFIFLTLRFHIYVVEWCFFLTDTNYLVSIFL</sequence>
<keyword evidence="1" id="KW-0812">Transmembrane</keyword>
<dbReference type="Proteomes" id="UP000658514">
    <property type="component" value="Unassembled WGS sequence"/>
</dbReference>
<dbReference type="EMBL" id="JACJQH010000082">
    <property type="protein sequence ID" value="MBD2200262.1"/>
    <property type="molecule type" value="Genomic_DNA"/>
</dbReference>
<keyword evidence="1" id="KW-0472">Membrane</keyword>
<proteinExistence type="predicted"/>
<protein>
    <submittedName>
        <fullName evidence="2">Uncharacterized protein</fullName>
    </submittedName>
</protein>
<reference evidence="2 3" key="1">
    <citation type="journal article" date="2020" name="ISME J.">
        <title>Comparative genomics reveals insights into cyanobacterial evolution and habitat adaptation.</title>
        <authorList>
            <person name="Chen M.Y."/>
            <person name="Teng W.K."/>
            <person name="Zhao L."/>
            <person name="Hu C.X."/>
            <person name="Zhou Y.K."/>
            <person name="Han B.P."/>
            <person name="Song L.R."/>
            <person name="Shu W.S."/>
        </authorList>
    </citation>
    <scope>NUCLEOTIDE SEQUENCE [LARGE SCALE GENOMIC DNA]</scope>
    <source>
        <strain evidence="2 3">FACHB-288</strain>
    </source>
</reference>
<keyword evidence="3" id="KW-1185">Reference proteome</keyword>
<dbReference type="RefSeq" id="WP_190550971.1">
    <property type="nucleotide sequence ID" value="NZ_CAWPNO010000120.1"/>
</dbReference>
<gene>
    <name evidence="2" type="ORF">H6G24_33180</name>
</gene>
<evidence type="ECO:0000313" key="2">
    <source>
        <dbReference type="EMBL" id="MBD2200262.1"/>
    </source>
</evidence>
<evidence type="ECO:0000256" key="1">
    <source>
        <dbReference type="SAM" id="Phobius"/>
    </source>
</evidence>
<feature type="transmembrane region" description="Helical" evidence="1">
    <location>
        <begin position="6"/>
        <end position="25"/>
    </location>
</feature>
<organism evidence="2 3">
    <name type="scientific">Calothrix parietina FACHB-288</name>
    <dbReference type="NCBI Taxonomy" id="2692896"/>
    <lineage>
        <taxon>Bacteria</taxon>
        <taxon>Bacillati</taxon>
        <taxon>Cyanobacteriota</taxon>
        <taxon>Cyanophyceae</taxon>
        <taxon>Nostocales</taxon>
        <taxon>Calotrichaceae</taxon>
        <taxon>Calothrix</taxon>
    </lineage>
</organism>
<accession>A0ABR8AJP9</accession>
<comment type="caution">
    <text evidence="2">The sequence shown here is derived from an EMBL/GenBank/DDBJ whole genome shotgun (WGS) entry which is preliminary data.</text>
</comment>
<keyword evidence="1" id="KW-1133">Transmembrane helix</keyword>
<name>A0ABR8AJP9_9CYAN</name>